<sequence>MPFDLTTAKPVGQKEELTGKDVVTQAIQNFPSSFRNVATGAYEAVTSPLQTGKTLLDIGAGGLQNILPESIVQAIGEDKASRDVANQVGQMYVKRYGSVENAKKTIANDPAGFMSDLSAVLTTGGGVVPQLGKAASFVDPLSLAAKTVGTVGKAAAPVLGMTTGAGSEAIKQAYGAGKAGGTTAEQFRGNITGTAPMTDVLDMAKQNLANMNAAKQAEYRSGMTNIKNDKTVLDFTGIDSALQNAQNKTSYKGKVVNERAAKELGDVQAIVEDWKNQVPDEYHTPEGLDALKQRIGDVLEGIPYEQKQARSAVKGVYDSIKAEIVKQAPAYANVMKDYSNASELIKEIEKSLSLGQKTTADTALRKLQSIMRSNVNTNFGQRLKLGEALSAGGQDILPALAGQSLSELTPKGIQRATSIPAAYGAFSAGGPLAAGASLLTSSPRLMGEAAYGAGLLGRGIGSAENVIPQAFDPRAYNLMYQAGRIKGQ</sequence>
<organism evidence="1">
    <name type="scientific">uncultured Caudovirales phage</name>
    <dbReference type="NCBI Taxonomy" id="2100421"/>
    <lineage>
        <taxon>Viruses</taxon>
        <taxon>Duplodnaviria</taxon>
        <taxon>Heunggongvirae</taxon>
        <taxon>Uroviricota</taxon>
        <taxon>Caudoviricetes</taxon>
        <taxon>Peduoviridae</taxon>
        <taxon>Maltschvirus</taxon>
        <taxon>Maltschvirus maltsch</taxon>
    </lineage>
</organism>
<accession>A0A6J7WBG4</accession>
<dbReference type="EMBL" id="LR798223">
    <property type="protein sequence ID" value="CAB5194405.1"/>
    <property type="molecule type" value="Genomic_DNA"/>
</dbReference>
<evidence type="ECO:0000313" key="1">
    <source>
        <dbReference type="EMBL" id="CAB5194405.1"/>
    </source>
</evidence>
<proteinExistence type="predicted"/>
<protein>
    <submittedName>
        <fullName evidence="1">Uncharacterized protein</fullName>
    </submittedName>
</protein>
<reference evidence="1" key="1">
    <citation type="submission" date="2020-05" db="EMBL/GenBank/DDBJ databases">
        <authorList>
            <person name="Chiriac C."/>
            <person name="Salcher M."/>
            <person name="Ghai R."/>
            <person name="Kavagutti S V."/>
        </authorList>
    </citation>
    <scope>NUCLEOTIDE SEQUENCE</scope>
</reference>
<name>A0A6J7WBG4_9CAUD</name>
<gene>
    <name evidence="1" type="ORF">UFOVP177_4</name>
</gene>